<protein>
    <submittedName>
        <fullName evidence="2">Uncharacterized protein</fullName>
    </submittedName>
</protein>
<feature type="region of interest" description="Disordered" evidence="1">
    <location>
        <begin position="1"/>
        <end position="24"/>
    </location>
</feature>
<sequence>MNNYFQQKKRTVSLSNPKSTKKQNTILNNSFNDRRQHFIQSLDPVFANCLLNGLYPTPKLPRETTKPITLSKFLTNNQRIQHIVDDFSQSHLPRELYTEGPKIKLRERVQSLEGPQWTSEHKPKLRKDQADQANQYNKSIIDDAAKDMTMVYFPTWKTHSKDKWKTDRGFLTTVNPKPSEPQYYTDVYIEGFEVLGDVSRKFDKEELNGKDFRSTIKSSHEPIPSISIRKAMQDNIYNKLFHTNLNPSDISTNTKYPKIYNKSIRQEIVSIAKKLIRDD</sequence>
<dbReference type="Proteomes" id="UP000688137">
    <property type="component" value="Unassembled WGS sequence"/>
</dbReference>
<gene>
    <name evidence="2" type="ORF">PPRIM_AZ9-3.1.T0200071</name>
</gene>
<proteinExistence type="predicted"/>
<dbReference type="AlphaFoldDB" id="A0A8S1KDZ8"/>
<reference evidence="2" key="1">
    <citation type="submission" date="2021-01" db="EMBL/GenBank/DDBJ databases">
        <authorList>
            <consortium name="Genoscope - CEA"/>
            <person name="William W."/>
        </authorList>
    </citation>
    <scope>NUCLEOTIDE SEQUENCE</scope>
</reference>
<accession>A0A8S1KDZ8</accession>
<comment type="caution">
    <text evidence="2">The sequence shown here is derived from an EMBL/GenBank/DDBJ whole genome shotgun (WGS) entry which is preliminary data.</text>
</comment>
<dbReference type="OMA" id="AMQDNIY"/>
<name>A0A8S1KDZ8_PARPR</name>
<evidence type="ECO:0000313" key="3">
    <source>
        <dbReference type="Proteomes" id="UP000688137"/>
    </source>
</evidence>
<evidence type="ECO:0000256" key="1">
    <source>
        <dbReference type="SAM" id="MobiDB-lite"/>
    </source>
</evidence>
<organism evidence="2 3">
    <name type="scientific">Paramecium primaurelia</name>
    <dbReference type="NCBI Taxonomy" id="5886"/>
    <lineage>
        <taxon>Eukaryota</taxon>
        <taxon>Sar</taxon>
        <taxon>Alveolata</taxon>
        <taxon>Ciliophora</taxon>
        <taxon>Intramacronucleata</taxon>
        <taxon>Oligohymenophorea</taxon>
        <taxon>Peniculida</taxon>
        <taxon>Parameciidae</taxon>
        <taxon>Paramecium</taxon>
    </lineage>
</organism>
<evidence type="ECO:0000313" key="2">
    <source>
        <dbReference type="EMBL" id="CAD8052927.1"/>
    </source>
</evidence>
<dbReference type="EMBL" id="CAJJDM010000017">
    <property type="protein sequence ID" value="CAD8052927.1"/>
    <property type="molecule type" value="Genomic_DNA"/>
</dbReference>
<keyword evidence="3" id="KW-1185">Reference proteome</keyword>